<evidence type="ECO:0000256" key="1">
    <source>
        <dbReference type="ARBA" id="ARBA00023239"/>
    </source>
</evidence>
<accession>A0ABS5PYV8</accession>
<evidence type="ECO:0000313" key="4">
    <source>
        <dbReference type="Proteomes" id="UP001196601"/>
    </source>
</evidence>
<dbReference type="Pfam" id="PF01989">
    <property type="entry name" value="AcnX_swivel_put"/>
    <property type="match status" value="1"/>
</dbReference>
<keyword evidence="1" id="KW-0456">Lyase</keyword>
<dbReference type="InterPro" id="IPR002840">
    <property type="entry name" value="PMDh-S-like_dom"/>
</dbReference>
<dbReference type="SUPFAM" id="SSF52016">
    <property type="entry name" value="LeuD/IlvD-like"/>
    <property type="match status" value="1"/>
</dbReference>
<reference evidence="3 4" key="1">
    <citation type="journal article" date="2021" name="Syst. Appl. Microbiol.">
        <title>Pseudomonas lalucatii sp. nov. isolated from Vallgornera, a karstic cave in Mallorca, Western Mediterranean.</title>
        <authorList>
            <person name="Busquets A."/>
            <person name="Mulet M."/>
            <person name="Gomila M."/>
            <person name="Garcia-Valdes E."/>
        </authorList>
    </citation>
    <scope>NUCLEOTIDE SEQUENCE [LARGE SCALE GENOMIC DNA]</scope>
    <source>
        <strain evidence="3 4">R1b54</strain>
    </source>
</reference>
<dbReference type="PANTHER" id="PTHR36577:SF3">
    <property type="entry name" value="DUF521 DOMAIN PROTEIN (AFU_ORTHOLOGUE AFUA_6G00490)"/>
    <property type="match status" value="1"/>
</dbReference>
<organism evidence="3 4">
    <name type="scientific">Pseudomonas lalucatii</name>
    <dbReference type="NCBI Taxonomy" id="1424203"/>
    <lineage>
        <taxon>Bacteria</taxon>
        <taxon>Pseudomonadati</taxon>
        <taxon>Pseudomonadota</taxon>
        <taxon>Gammaproteobacteria</taxon>
        <taxon>Pseudomonadales</taxon>
        <taxon>Pseudomonadaceae</taxon>
        <taxon>Pseudomonas</taxon>
    </lineage>
</organism>
<name>A0ABS5PYV8_9PSED</name>
<dbReference type="RefSeq" id="WP_213639001.1">
    <property type="nucleotide sequence ID" value="NZ_JADPMV010000001.1"/>
</dbReference>
<gene>
    <name evidence="3" type="ORF">I0D00_06915</name>
</gene>
<dbReference type="PANTHER" id="PTHR36577">
    <property type="entry name" value="DUF521 DOMAIN PROTEIN (AFU_ORTHOLOGUE AFUA_6G00490)"/>
    <property type="match status" value="1"/>
</dbReference>
<proteinExistence type="predicted"/>
<comment type="caution">
    <text evidence="3">The sequence shown here is derived from an EMBL/GenBank/DDBJ whole genome shotgun (WGS) entry which is preliminary data.</text>
</comment>
<feature type="domain" description="Phosphomevalonate dehydratase small subunit-like" evidence="2">
    <location>
        <begin position="24"/>
        <end position="103"/>
    </location>
</feature>
<dbReference type="Gene3D" id="3.50.30.10">
    <property type="entry name" value="Phosphohistidine domain"/>
    <property type="match status" value="1"/>
</dbReference>
<evidence type="ECO:0000313" key="3">
    <source>
        <dbReference type="EMBL" id="MBS7661676.1"/>
    </source>
</evidence>
<keyword evidence="4" id="KW-1185">Reference proteome</keyword>
<protein>
    <submittedName>
        <fullName evidence="3">DUF126 domain-containing protein</fullName>
    </submittedName>
</protein>
<dbReference type="EMBL" id="JADPMV010000001">
    <property type="protein sequence ID" value="MBS7661676.1"/>
    <property type="molecule type" value="Genomic_DNA"/>
</dbReference>
<sequence>MSMKASVLNPGCVSGELLVLDEPLSFWGGYDPQTGTIIDQQHPQVGIKVTGKVLVMPGTRGSSGTPGVLGESLRLGTGPIGLILGKPDVNVMAAALVVSELYNMPVPVLVLAKDGYAGLRNGQMVRLESDGEVLLQQ</sequence>
<evidence type="ECO:0000259" key="2">
    <source>
        <dbReference type="Pfam" id="PF01989"/>
    </source>
</evidence>
<dbReference type="Proteomes" id="UP001196601">
    <property type="component" value="Unassembled WGS sequence"/>
</dbReference>